<dbReference type="PANTHER" id="PTHR38788">
    <property type="entry name" value="CLR5 DOMAIN-CONTAINING PROTEIN"/>
    <property type="match status" value="1"/>
</dbReference>
<sequence>MPPRGKPLVKRLAPVPKTLIPAQKRISRDEWEAQRENFTRLYIEDGMNLQKCMELMEANHGFIANKKQYLRKIRMWNIDKNIKRPEMRVALRKTLERMVAEGKDTTIEVRGVVIDKGKLKRFLRREIELEEERKQKVVKKTTSNEPQAEENKVENAKFGLRIYRPVHPSDETDAFEPHSIPASLWSNRNADSWMHSVGSMKRPKREKVESLGLRPSWKIPTPGSGYKVYTPLACNKGLYTPGLCDLELARAYKEVDELEELWQSTFDEFGFRPFGTYDKLWPDSTRGAGVSSTGSRVHQGFKKTGEIPSECFQHKGHIICGRYSETSAFQAALLTNYLFTQYQYYLKLEKSLDLPYEQDCRNVLGIIAKLCLNFLNDCYNPADRHAAVVRYNPNDTNSRRALELVDFCRNTTCPFCKQEIKLSGEAKDRSFGLPPGIPWPVYAYADIHSERALKNVYTKLVLVASTTQSILNPDDHESATPLEIVYPQKISDSSFGTKVTRGSALIDGDTTTYGSTTVRWKPSFYENFSLSPELQLGIDPELSEIESQTINDISTDLSASLEFEPNFDEFMTWLDMNELRDEEIADEQQGRQKHGALSELIHARDFTETTLDTEKQQARVSQWNALTVSGIQTSDHMTWLQLDEILEEEIDNNQPFCQDTVKIPDFPAFFKPGPLFPNIINETDTNKLHDRKMPDYRIEDDQETSAISEFLVRLEEDEIQMEIAY</sequence>
<dbReference type="EMBL" id="AQGS01000055">
    <property type="protein sequence ID" value="EPS44248.1"/>
    <property type="molecule type" value="Genomic_DNA"/>
</dbReference>
<dbReference type="PANTHER" id="PTHR38788:SF3">
    <property type="entry name" value="CLR5 DOMAIN-CONTAINING PROTEIN"/>
    <property type="match status" value="1"/>
</dbReference>
<dbReference type="Proteomes" id="UP000015100">
    <property type="component" value="Unassembled WGS sequence"/>
</dbReference>
<dbReference type="InterPro" id="IPR025676">
    <property type="entry name" value="Clr5_dom"/>
</dbReference>
<accession>S8BXJ5</accession>
<dbReference type="STRING" id="1284197.S8BXJ5"/>
<protein>
    <recommendedName>
        <fullName evidence="1">Clr5 domain-containing protein</fullName>
    </recommendedName>
</protein>
<gene>
    <name evidence="2" type="ORF">H072_1765</name>
</gene>
<feature type="domain" description="Clr5" evidence="1">
    <location>
        <begin position="28"/>
        <end position="80"/>
    </location>
</feature>
<dbReference type="HOGENOM" id="CLU_381735_0_0_1"/>
<comment type="caution">
    <text evidence="2">The sequence shown here is derived from an EMBL/GenBank/DDBJ whole genome shotgun (WGS) entry which is preliminary data.</text>
</comment>
<evidence type="ECO:0000313" key="3">
    <source>
        <dbReference type="Proteomes" id="UP000015100"/>
    </source>
</evidence>
<reference evidence="2 3" key="1">
    <citation type="journal article" date="2013" name="PLoS Genet.">
        <title>Genomic mechanisms accounting for the adaptation to parasitism in nematode-trapping fungi.</title>
        <authorList>
            <person name="Meerupati T."/>
            <person name="Andersson K.M."/>
            <person name="Friman E."/>
            <person name="Kumar D."/>
            <person name="Tunlid A."/>
            <person name="Ahren D."/>
        </authorList>
    </citation>
    <scope>NUCLEOTIDE SEQUENCE [LARGE SCALE GENOMIC DNA]</scope>
    <source>
        <strain evidence="2 3">CBS 200.50</strain>
    </source>
</reference>
<keyword evidence="3" id="KW-1185">Reference proteome</keyword>
<dbReference type="Pfam" id="PF14420">
    <property type="entry name" value="Clr5"/>
    <property type="match status" value="1"/>
</dbReference>
<organism evidence="2 3">
    <name type="scientific">Dactylellina haptotyla (strain CBS 200.50)</name>
    <name type="common">Nematode-trapping fungus</name>
    <name type="synonym">Monacrosporium haptotylum</name>
    <dbReference type="NCBI Taxonomy" id="1284197"/>
    <lineage>
        <taxon>Eukaryota</taxon>
        <taxon>Fungi</taxon>
        <taxon>Dikarya</taxon>
        <taxon>Ascomycota</taxon>
        <taxon>Pezizomycotina</taxon>
        <taxon>Orbiliomycetes</taxon>
        <taxon>Orbiliales</taxon>
        <taxon>Orbiliaceae</taxon>
        <taxon>Dactylellina</taxon>
    </lineage>
</organism>
<reference evidence="3" key="2">
    <citation type="submission" date="2013-04" db="EMBL/GenBank/DDBJ databases">
        <title>Genomic mechanisms accounting for the adaptation to parasitism in nematode-trapping fungi.</title>
        <authorList>
            <person name="Ahren D.G."/>
        </authorList>
    </citation>
    <scope>NUCLEOTIDE SEQUENCE [LARGE SCALE GENOMIC DNA]</scope>
    <source>
        <strain evidence="3">CBS 200.50</strain>
    </source>
</reference>
<evidence type="ECO:0000259" key="1">
    <source>
        <dbReference type="Pfam" id="PF14420"/>
    </source>
</evidence>
<evidence type="ECO:0000313" key="2">
    <source>
        <dbReference type="EMBL" id="EPS44248.1"/>
    </source>
</evidence>
<dbReference type="eggNOG" id="ENOG502RZNG">
    <property type="taxonomic scope" value="Eukaryota"/>
</dbReference>
<dbReference type="AlphaFoldDB" id="S8BXJ5"/>
<name>S8BXJ5_DACHA</name>
<dbReference type="OrthoDB" id="5986190at2759"/>
<proteinExistence type="predicted"/>